<comment type="function">
    <text evidence="1">Ubiquitin ligase protein which is a component of the N-end rule pathway. Recognizes and binds to proteins bearing specific N-terminal residues that are destabilizing according to the N-end rule, leading to their ubiquitination and subsequent degradation.</text>
</comment>
<comment type="catalytic activity">
    <reaction evidence="1">
        <text>S-ubiquitinyl-[E2 ubiquitin-conjugating enzyme]-L-cysteine + [acceptor protein]-L-lysine = [E2 ubiquitin-conjugating enzyme]-L-cysteine + N(6)-ubiquitinyl-[acceptor protein]-L-lysine.</text>
        <dbReference type="EC" id="2.3.2.27"/>
    </reaction>
</comment>
<dbReference type="GO" id="GO:0071596">
    <property type="term" value="P:ubiquitin-dependent protein catabolic process via the N-end rule pathway"/>
    <property type="evidence" value="ECO:0007669"/>
    <property type="project" value="UniProtKB-UniRule"/>
</dbReference>
<dbReference type="PANTHER" id="PTHR21497:SF53">
    <property type="entry name" value="E3 UBIQUITIN-PROTEIN LIGASE PRT6"/>
    <property type="match status" value="1"/>
</dbReference>
<dbReference type="Proteomes" id="UP000224567">
    <property type="component" value="Unassembled WGS sequence"/>
</dbReference>
<dbReference type="PANTHER" id="PTHR21497">
    <property type="entry name" value="UBIQUITIN LIGASE E3 ALPHA-RELATED"/>
    <property type="match status" value="1"/>
</dbReference>
<keyword evidence="1" id="KW-0479">Metal-binding</keyword>
<dbReference type="GO" id="GO:0005737">
    <property type="term" value="C:cytoplasm"/>
    <property type="evidence" value="ECO:0007669"/>
    <property type="project" value="TreeGrafter"/>
</dbReference>
<comment type="pathway">
    <text evidence="1">Protein modification; protein ubiquitination.</text>
</comment>
<keyword evidence="1" id="KW-0808">Transferase</keyword>
<name>A0A2G2X5C1_CAPBA</name>
<reference evidence="2 3" key="1">
    <citation type="journal article" date="2017" name="Genome Biol.">
        <title>New reference genome sequences of hot pepper reveal the massive evolution of plant disease-resistance genes by retroduplication.</title>
        <authorList>
            <person name="Kim S."/>
            <person name="Park J."/>
            <person name="Yeom S.I."/>
            <person name="Kim Y.M."/>
            <person name="Seo E."/>
            <person name="Kim K.T."/>
            <person name="Kim M.S."/>
            <person name="Lee J.M."/>
            <person name="Cheong K."/>
            <person name="Shin H.S."/>
            <person name="Kim S.B."/>
            <person name="Han K."/>
            <person name="Lee J."/>
            <person name="Park M."/>
            <person name="Lee H.A."/>
            <person name="Lee H.Y."/>
            <person name="Lee Y."/>
            <person name="Oh S."/>
            <person name="Lee J.H."/>
            <person name="Choi E."/>
            <person name="Choi E."/>
            <person name="Lee S.E."/>
            <person name="Jeon J."/>
            <person name="Kim H."/>
            <person name="Choi G."/>
            <person name="Song H."/>
            <person name="Lee J."/>
            <person name="Lee S.C."/>
            <person name="Kwon J.K."/>
            <person name="Lee H.Y."/>
            <person name="Koo N."/>
            <person name="Hong Y."/>
            <person name="Kim R.W."/>
            <person name="Kang W.H."/>
            <person name="Huh J.H."/>
            <person name="Kang B.C."/>
            <person name="Yang T.J."/>
            <person name="Lee Y.H."/>
            <person name="Bennetzen J.L."/>
            <person name="Choi D."/>
        </authorList>
    </citation>
    <scope>NUCLEOTIDE SEQUENCE [LARGE SCALE GENOMIC DNA]</scope>
    <source>
        <strain evidence="3">cv. PBC81</strain>
    </source>
</reference>
<dbReference type="EMBL" id="MLFT02000003">
    <property type="protein sequence ID" value="PHT52676.1"/>
    <property type="molecule type" value="Genomic_DNA"/>
</dbReference>
<dbReference type="InterPro" id="IPR039164">
    <property type="entry name" value="UBR1-like"/>
</dbReference>
<comment type="similarity">
    <text evidence="1">Belongs to the E3 ubiquitin-protein ligase UBR1-like family.</text>
</comment>
<dbReference type="AlphaFoldDB" id="A0A2G2X5C1"/>
<reference evidence="3" key="2">
    <citation type="journal article" date="2017" name="J. Anim. Genet.">
        <title>Multiple reference genome sequences of hot pepper reveal the massive evolution of plant disease resistance genes by retroduplication.</title>
        <authorList>
            <person name="Kim S."/>
            <person name="Park J."/>
            <person name="Yeom S.-I."/>
            <person name="Kim Y.-M."/>
            <person name="Seo E."/>
            <person name="Kim K.-T."/>
            <person name="Kim M.-S."/>
            <person name="Lee J.M."/>
            <person name="Cheong K."/>
            <person name="Shin H.-S."/>
            <person name="Kim S.-B."/>
            <person name="Han K."/>
            <person name="Lee J."/>
            <person name="Park M."/>
            <person name="Lee H.-A."/>
            <person name="Lee H.-Y."/>
            <person name="Lee Y."/>
            <person name="Oh S."/>
            <person name="Lee J.H."/>
            <person name="Choi E."/>
            <person name="Choi E."/>
            <person name="Lee S.E."/>
            <person name="Jeon J."/>
            <person name="Kim H."/>
            <person name="Choi G."/>
            <person name="Song H."/>
            <person name="Lee J."/>
            <person name="Lee S.-C."/>
            <person name="Kwon J.-K."/>
            <person name="Lee H.-Y."/>
            <person name="Koo N."/>
            <person name="Hong Y."/>
            <person name="Kim R.W."/>
            <person name="Kang W.-H."/>
            <person name="Huh J.H."/>
            <person name="Kang B.-C."/>
            <person name="Yang T.-J."/>
            <person name="Lee Y.-H."/>
            <person name="Bennetzen J.L."/>
            <person name="Choi D."/>
        </authorList>
    </citation>
    <scope>NUCLEOTIDE SEQUENCE [LARGE SCALE GENOMIC DNA]</scope>
    <source>
        <strain evidence="3">cv. PBC81</strain>
    </source>
</reference>
<accession>A0A2G2X5C1</accession>
<organism evidence="2 3">
    <name type="scientific">Capsicum baccatum</name>
    <name type="common">Peruvian pepper</name>
    <dbReference type="NCBI Taxonomy" id="33114"/>
    <lineage>
        <taxon>Eukaryota</taxon>
        <taxon>Viridiplantae</taxon>
        <taxon>Streptophyta</taxon>
        <taxon>Embryophyta</taxon>
        <taxon>Tracheophyta</taxon>
        <taxon>Spermatophyta</taxon>
        <taxon>Magnoliopsida</taxon>
        <taxon>eudicotyledons</taxon>
        <taxon>Gunneridae</taxon>
        <taxon>Pentapetalae</taxon>
        <taxon>asterids</taxon>
        <taxon>lamiids</taxon>
        <taxon>Solanales</taxon>
        <taxon>Solanaceae</taxon>
        <taxon>Solanoideae</taxon>
        <taxon>Capsiceae</taxon>
        <taxon>Capsicum</taxon>
    </lineage>
</organism>
<dbReference type="GO" id="GO:0000151">
    <property type="term" value="C:ubiquitin ligase complex"/>
    <property type="evidence" value="ECO:0007669"/>
    <property type="project" value="TreeGrafter"/>
</dbReference>
<protein>
    <recommendedName>
        <fullName evidence="1">E3 ubiquitin-protein ligase</fullName>
        <ecNumber evidence="1">2.3.2.27</ecNumber>
    </recommendedName>
</protein>
<evidence type="ECO:0000313" key="2">
    <source>
        <dbReference type="EMBL" id="PHT52676.1"/>
    </source>
</evidence>
<sequence>MFDGEPSRALEKLAGTGQRGVCGAVWGNNDIAYRCRTCLKWADLYETTLHVVEDIRFVMSHSLAPRYVTHDRRNILRTWMKQLAFVQGMNPQ</sequence>
<keyword evidence="1" id="KW-0863">Zinc-finger</keyword>
<evidence type="ECO:0000313" key="3">
    <source>
        <dbReference type="Proteomes" id="UP000224567"/>
    </source>
</evidence>
<keyword evidence="1" id="KW-0833">Ubl conjugation pathway</keyword>
<dbReference type="STRING" id="33114.A0A2G2X5C1"/>
<dbReference type="GO" id="GO:0061630">
    <property type="term" value="F:ubiquitin protein ligase activity"/>
    <property type="evidence" value="ECO:0007669"/>
    <property type="project" value="UniProtKB-UniRule"/>
</dbReference>
<dbReference type="UniPathway" id="UPA00143"/>
<dbReference type="GO" id="GO:0016567">
    <property type="term" value="P:protein ubiquitination"/>
    <property type="evidence" value="ECO:0007669"/>
    <property type="project" value="UniProtKB-UniRule"/>
</dbReference>
<keyword evidence="3" id="KW-1185">Reference proteome</keyword>
<comment type="caution">
    <text evidence="2">The sequence shown here is derived from an EMBL/GenBank/DDBJ whole genome shotgun (WGS) entry which is preliminary data.</text>
</comment>
<keyword evidence="1" id="KW-0862">Zinc</keyword>
<evidence type="ECO:0000256" key="1">
    <source>
        <dbReference type="RuleBase" id="RU366018"/>
    </source>
</evidence>
<dbReference type="GO" id="GO:0008270">
    <property type="term" value="F:zinc ion binding"/>
    <property type="evidence" value="ECO:0007669"/>
    <property type="project" value="UniProtKB-UniRule"/>
</dbReference>
<dbReference type="EC" id="2.3.2.27" evidence="1"/>
<dbReference type="OrthoDB" id="2020519at2759"/>
<proteinExistence type="inferred from homology"/>
<gene>
    <name evidence="2" type="ORF">CQW23_07138</name>
</gene>